<evidence type="ECO:0000313" key="5">
    <source>
        <dbReference type="Proteomes" id="UP000264006"/>
    </source>
</evidence>
<accession>A0A346XXC8</accession>
<dbReference type="AlphaFoldDB" id="A0A346XXC8"/>
<dbReference type="EMBL" id="CP031165">
    <property type="protein sequence ID" value="AXV06875.1"/>
    <property type="molecule type" value="Genomic_DNA"/>
</dbReference>
<evidence type="ECO:0000256" key="3">
    <source>
        <dbReference type="ARBA" id="ARBA00022840"/>
    </source>
</evidence>
<dbReference type="GO" id="GO:0005524">
    <property type="term" value="F:ATP binding"/>
    <property type="evidence" value="ECO:0007669"/>
    <property type="project" value="UniProtKB-KW"/>
</dbReference>
<dbReference type="Gene3D" id="1.20.120.1910">
    <property type="entry name" value="Cysteine-tRNA ligase, C-terminal anti-codon recognition domain"/>
    <property type="match status" value="1"/>
</dbReference>
<evidence type="ECO:0000256" key="2">
    <source>
        <dbReference type="ARBA" id="ARBA00022741"/>
    </source>
</evidence>
<evidence type="ECO:0000313" key="4">
    <source>
        <dbReference type="EMBL" id="AXV06875.1"/>
    </source>
</evidence>
<keyword evidence="5" id="KW-1185">Reference proteome</keyword>
<dbReference type="OrthoDB" id="156359at2"/>
<dbReference type="InterPro" id="IPR029062">
    <property type="entry name" value="Class_I_gatase-like"/>
</dbReference>
<gene>
    <name evidence="4" type="ORF">DVS28_a2193</name>
</gene>
<dbReference type="Gene3D" id="3.40.50.880">
    <property type="match status" value="1"/>
</dbReference>
<keyword evidence="2" id="KW-0547">Nucleotide-binding</keyword>
<evidence type="ECO:0000256" key="1">
    <source>
        <dbReference type="ARBA" id="ARBA00022598"/>
    </source>
</evidence>
<dbReference type="GO" id="GO:0006418">
    <property type="term" value="P:tRNA aminoacylation for protein translation"/>
    <property type="evidence" value="ECO:0007669"/>
    <property type="project" value="InterPro"/>
</dbReference>
<organism evidence="4 5">
    <name type="scientific">Euzebya pacifica</name>
    <dbReference type="NCBI Taxonomy" id="1608957"/>
    <lineage>
        <taxon>Bacteria</taxon>
        <taxon>Bacillati</taxon>
        <taxon>Actinomycetota</taxon>
        <taxon>Nitriliruptoria</taxon>
        <taxon>Euzebyales</taxon>
    </lineage>
</organism>
<keyword evidence="1" id="KW-0436">Ligase</keyword>
<reference evidence="4 5" key="1">
    <citation type="submission" date="2018-09" db="EMBL/GenBank/DDBJ databases">
        <title>Complete genome sequence of Euzebya sp. DY32-46 isolated from seawater of Pacific Ocean.</title>
        <authorList>
            <person name="Xu L."/>
            <person name="Wu Y.-H."/>
            <person name="Xu X.-W."/>
        </authorList>
    </citation>
    <scope>NUCLEOTIDE SEQUENCE [LARGE SCALE GENOMIC DNA]</scope>
    <source>
        <strain evidence="4 5">DY32-46</strain>
    </source>
</reference>
<dbReference type="SUPFAM" id="SSF47323">
    <property type="entry name" value="Anticodon-binding domain of a subclass of class I aminoacyl-tRNA synthetases"/>
    <property type="match status" value="1"/>
</dbReference>
<name>A0A346XXC8_9ACTN</name>
<proteinExistence type="predicted"/>
<protein>
    <submittedName>
        <fullName evidence="4">Cysteinyl-tRNA synthetase-like</fullName>
    </submittedName>
</protein>
<keyword evidence="3" id="KW-0067">ATP-binding</keyword>
<dbReference type="KEGG" id="euz:DVS28_a2193"/>
<sequence>MGSGETTPTMVTTHQKLFATTEQRSGGGVDAVLLDTPYGFQENAAEISDKAKHYFAHHVGRDVRVVRAGRLDRADALAVESTLDTVRRADWLFSGPGSPTYAIGQWSTAGFADAFAAIVDGGGTVVLASAAAVTTGTRTIPVYEIYKAGVVPSWAPGLGVVEQVLGWRCVVIPHFDNAEGGTHDTRYCYLGKRRLELLEADLDADEWVLGIDEHTAAILDLDAGTMRVEGRGGVHVRRDGQPMASWVAGDTVSLVEVGSGTANGTIAIDDEPAPGLDGVEPAPTPMDEQVAALARAFDTALDDLDADGATRATLDLEELIRAWGADTQESDEHDRAVRTLRGMLTRLGRLAGEAMHDHRELVRPHIETLLHVRDDARTRKAFEVADHIRVHMDADGVRVRDTREGTEWDWDEPDLSPPEK</sequence>
<dbReference type="GO" id="GO:0004812">
    <property type="term" value="F:aminoacyl-tRNA ligase activity"/>
    <property type="evidence" value="ECO:0007669"/>
    <property type="project" value="UniProtKB-KW"/>
</dbReference>
<keyword evidence="4" id="KW-0030">Aminoacyl-tRNA synthetase</keyword>
<dbReference type="Proteomes" id="UP000264006">
    <property type="component" value="Chromosome"/>
</dbReference>
<dbReference type="InterPro" id="IPR009080">
    <property type="entry name" value="tRNAsynth_Ia_anticodon-bd"/>
</dbReference>